<evidence type="ECO:0000256" key="15">
    <source>
        <dbReference type="SAM" id="SignalP"/>
    </source>
</evidence>
<evidence type="ECO:0000256" key="2">
    <source>
        <dbReference type="ARBA" id="ARBA00004496"/>
    </source>
</evidence>
<dbReference type="Pfam" id="PF00041">
    <property type="entry name" value="fn3"/>
    <property type="match status" value="3"/>
</dbReference>
<keyword evidence="4" id="KW-0963">Cytoplasm</keyword>
<dbReference type="SUPFAM" id="SSF49265">
    <property type="entry name" value="Fibronectin type III"/>
    <property type="match status" value="4"/>
</dbReference>
<keyword evidence="5" id="KW-0597">Phosphoprotein</keyword>
<feature type="domain" description="Tyrosine specific protein phosphatases" evidence="17">
    <location>
        <begin position="1179"/>
        <end position="1253"/>
    </location>
</feature>
<keyword evidence="11 14" id="KW-0472">Membrane</keyword>
<dbReference type="Proteomes" id="UP000639338">
    <property type="component" value="Unassembled WGS sequence"/>
</dbReference>
<evidence type="ECO:0000256" key="8">
    <source>
        <dbReference type="ARBA" id="ARBA00022801"/>
    </source>
</evidence>
<dbReference type="GO" id="GO:0009653">
    <property type="term" value="P:anatomical structure morphogenesis"/>
    <property type="evidence" value="ECO:0007669"/>
    <property type="project" value="UniProtKB-ARBA"/>
</dbReference>
<evidence type="ECO:0000256" key="13">
    <source>
        <dbReference type="ARBA" id="ARBA00034734"/>
    </source>
</evidence>
<dbReference type="Gene3D" id="3.90.190.10">
    <property type="entry name" value="Protein tyrosine phosphatase superfamily"/>
    <property type="match status" value="1"/>
</dbReference>
<evidence type="ECO:0000256" key="7">
    <source>
        <dbReference type="ARBA" id="ARBA00022729"/>
    </source>
</evidence>
<dbReference type="InterPro" id="IPR003595">
    <property type="entry name" value="Tyr_Pase_cat"/>
</dbReference>
<dbReference type="CDD" id="cd00047">
    <property type="entry name" value="PTPc"/>
    <property type="match status" value="1"/>
</dbReference>
<dbReference type="PROSITE" id="PS00383">
    <property type="entry name" value="TYR_PHOSPHATASE_1"/>
    <property type="match status" value="1"/>
</dbReference>
<dbReference type="SMART" id="SM00404">
    <property type="entry name" value="PTPc_motif"/>
    <property type="match status" value="1"/>
</dbReference>
<feature type="transmembrane region" description="Helical" evidence="14">
    <location>
        <begin position="934"/>
        <end position="959"/>
    </location>
</feature>
<name>A0A834Y231_APHGI</name>
<feature type="signal peptide" evidence="15">
    <location>
        <begin position="1"/>
        <end position="21"/>
    </location>
</feature>
<dbReference type="InterPro" id="IPR016130">
    <property type="entry name" value="Tyr_Pase_AS"/>
</dbReference>
<dbReference type="GO" id="GO:0004725">
    <property type="term" value="F:protein tyrosine phosphatase activity"/>
    <property type="evidence" value="ECO:0007669"/>
    <property type="project" value="UniProtKB-EC"/>
</dbReference>
<evidence type="ECO:0000256" key="11">
    <source>
        <dbReference type="ARBA" id="ARBA00023136"/>
    </source>
</evidence>
<dbReference type="EMBL" id="JACMRX010000001">
    <property type="protein sequence ID" value="KAF7996520.1"/>
    <property type="molecule type" value="Genomic_DNA"/>
</dbReference>
<dbReference type="InterPro" id="IPR000242">
    <property type="entry name" value="PTP_cat"/>
</dbReference>
<dbReference type="InterPro" id="IPR013783">
    <property type="entry name" value="Ig-like_fold"/>
</dbReference>
<evidence type="ECO:0000256" key="5">
    <source>
        <dbReference type="ARBA" id="ARBA00022553"/>
    </source>
</evidence>
<dbReference type="CDD" id="cd00063">
    <property type="entry name" value="FN3"/>
    <property type="match status" value="4"/>
</dbReference>
<dbReference type="SUPFAM" id="SSF52799">
    <property type="entry name" value="(Phosphotyrosine protein) phosphatases II"/>
    <property type="match status" value="1"/>
</dbReference>
<evidence type="ECO:0000259" key="16">
    <source>
        <dbReference type="PROSITE" id="PS50055"/>
    </source>
</evidence>
<organism evidence="19 20">
    <name type="scientific">Aphidius gifuensis</name>
    <name type="common">Parasitoid wasp</name>
    <dbReference type="NCBI Taxonomy" id="684658"/>
    <lineage>
        <taxon>Eukaryota</taxon>
        <taxon>Metazoa</taxon>
        <taxon>Ecdysozoa</taxon>
        <taxon>Arthropoda</taxon>
        <taxon>Hexapoda</taxon>
        <taxon>Insecta</taxon>
        <taxon>Pterygota</taxon>
        <taxon>Neoptera</taxon>
        <taxon>Endopterygota</taxon>
        <taxon>Hymenoptera</taxon>
        <taxon>Apocrita</taxon>
        <taxon>Ichneumonoidea</taxon>
        <taxon>Braconidae</taxon>
        <taxon>Aphidiinae</taxon>
        <taxon>Aphidius</taxon>
    </lineage>
</organism>
<evidence type="ECO:0000256" key="10">
    <source>
        <dbReference type="ARBA" id="ARBA00022989"/>
    </source>
</evidence>
<dbReference type="Gene3D" id="2.60.40.10">
    <property type="entry name" value="Immunoglobulins"/>
    <property type="match status" value="4"/>
</dbReference>
<dbReference type="InterPro" id="IPR050713">
    <property type="entry name" value="RTP_Phos/Ushers"/>
</dbReference>
<dbReference type="GO" id="GO:0005737">
    <property type="term" value="C:cytoplasm"/>
    <property type="evidence" value="ECO:0007669"/>
    <property type="project" value="UniProtKB-SubCell"/>
</dbReference>
<comment type="caution">
    <text evidence="19">The sequence shown here is derived from an EMBL/GenBank/DDBJ whole genome shotgun (WGS) entry which is preliminary data.</text>
</comment>
<dbReference type="GO" id="GO:0016020">
    <property type="term" value="C:membrane"/>
    <property type="evidence" value="ECO:0007669"/>
    <property type="project" value="UniProtKB-SubCell"/>
</dbReference>
<keyword evidence="20" id="KW-1185">Reference proteome</keyword>
<dbReference type="PRINTS" id="PR00700">
    <property type="entry name" value="PRTYPHPHTASE"/>
</dbReference>
<evidence type="ECO:0000256" key="6">
    <source>
        <dbReference type="ARBA" id="ARBA00022692"/>
    </source>
</evidence>
<dbReference type="PANTHER" id="PTHR46957:SF3">
    <property type="entry name" value="CYTOKINE RECEPTOR"/>
    <property type="match status" value="1"/>
</dbReference>
<feature type="domain" description="Fibronectin type-III" evidence="18">
    <location>
        <begin position="257"/>
        <end position="345"/>
    </location>
</feature>
<dbReference type="InterPro" id="IPR029021">
    <property type="entry name" value="Prot-tyrosine_phosphatase-like"/>
</dbReference>
<dbReference type="InterPro" id="IPR000387">
    <property type="entry name" value="Tyr_Pase_dom"/>
</dbReference>
<dbReference type="Pfam" id="PF00102">
    <property type="entry name" value="Y_phosphatase"/>
    <property type="match status" value="1"/>
</dbReference>
<sequence length="1424" mass="161662">MSLYQSLQFIYLFGLIILVSGNIPELKNNEETNETTISQINYTTTTTTLVENNTESSTTPSSATTIIPNKNDTESEEVPLIDDNEFLTEILKKPTTTKFPNVVPMTPLPHTVIFTREFDIDTIPMCVHKSPSNESKIIDKNKKLPFESDSVGSAKTNNGKPLENVIDLGVIGATESSLTVSWKAPNSTVKVQYYLVEWFRSNIIVDSCKCFNDSLEYTITNLETCTNYGVHVTPYIGGSLHSSRAVSETTSLKVGNTSLSLTVSENSSDWLKISWNLPSTDCVLKYTVTYCNLTICTSADSNTTTYNATNLLPCTEYNFTVGVHGKSGEFDKTTINTTTDFLLPSIPEIAWTISDKKSLEIFWSLPMSSTCVLEYEVVLAKYGKTITERIKNNQIKINELGYCDSYRVTITPLHIYGKSQSAIIEKSNTTFPDIFIPPKALFLPLSTKNSIKISWIITTNDENNCQEVDVFASCNVTRILGVGYNGTDGETSVTIPIGTTNHHVVTTIDNLTPYTEYICHSFANNSQGSSKQSEPQLATTQQDFPWSPTITQENVTNTEFKLVWKAPVYIPGNLSSYEISIDCQYMFYQPTFCKERDCIADPIKNIEGSEISFIYTSAVPYTNYSIKIKAETKVGWGNYSDIINFVTLSGAPGPVVDLIFYTKNNIHDFNSLDAYLSWSRPCFMHGKEIEYYNITVIGERKNYENHYFTFIYEDNYCQNDQCLKQFKYDTNLREEYSYHFYVAARVKEFNGLGETSIKTTVYPAGIPPEPDANYTSQITIDPYLARKTTNTATILLPLFPDNAGTIRCYAIMVARMGFINSSYGRIDLNNGEWPFAATWFESKHENFEIPYQAAKICNNSYSSFIVDYGTLKAVKFVLGEDYEICPSLSSNRDERSFCNGPLNPDTWYDVRIRAFTNGGYRDSKIFTVKTNNEFSVVLTILIIFGILCVGVLVTMMLLIRKCSFQNLIRRLRHSDMQGSPVPTPFSKRKFITHCQQLADNPGKLSNEFQLLQTLSVDLQMPTNAACLQANRKKNRYTDILPYDFSRVKLKSIDNDPNSDYINASFIKGFSGNQEYIACQGPKEETTYDFWRMIDEKDVKVIVMLTQLIENNKEKCHQYFPTIRETFTFENISIRCSMELDYRPYTQRTFILQKEDNKKKTIIHLHFKDWLDHDVPEDFDLMINFCNIMRRHMTASPGLAVIHCSAGIGRTGTLIAIDILLQNIKENRKLDVFGTVYRLRHHRINMVQRESQYAYIYNCIRQVLKNPYFSKNYKPPSVDPENNTNNMTTGTSETNLVSSIETLRKSSLSTSIDSAEQLFNSSSSISSKESKNCFTLQNLHGSKSTSAIYTKPTDNTLVRYNTLNNPINELDKNQESTQSKVDETDYNSSFRSIYETIMFTNTSRIDDTTKEEDSSATEKLLDTSL</sequence>
<feature type="domain" description="Fibronectin type-III" evidence="18">
    <location>
        <begin position="161"/>
        <end position="255"/>
    </location>
</feature>
<dbReference type="PROSITE" id="PS50056">
    <property type="entry name" value="TYR_PHOSPHATASE_2"/>
    <property type="match status" value="1"/>
</dbReference>
<evidence type="ECO:0000256" key="3">
    <source>
        <dbReference type="ARBA" id="ARBA00013064"/>
    </source>
</evidence>
<feature type="domain" description="Tyrosine-protein phosphatase" evidence="16">
    <location>
        <begin position="1004"/>
        <end position="1262"/>
    </location>
</feature>
<accession>A0A834Y231</accession>
<protein>
    <recommendedName>
        <fullName evidence="3">protein-tyrosine-phosphatase</fullName>
        <ecNumber evidence="3">3.1.3.48</ecNumber>
    </recommendedName>
</protein>
<dbReference type="InterPro" id="IPR036116">
    <property type="entry name" value="FN3_sf"/>
</dbReference>
<feature type="chain" id="PRO_5032798638" description="protein-tyrosine-phosphatase" evidence="15">
    <location>
        <begin position="22"/>
        <end position="1424"/>
    </location>
</feature>
<reference evidence="19 20" key="1">
    <citation type="submission" date="2020-08" db="EMBL/GenBank/DDBJ databases">
        <title>Aphidius gifuensis genome sequencing and assembly.</title>
        <authorList>
            <person name="Du Z."/>
        </authorList>
    </citation>
    <scope>NUCLEOTIDE SEQUENCE [LARGE SCALE GENOMIC DNA]</scope>
    <source>
        <strain evidence="19">YNYX2018</strain>
        <tissue evidence="19">Adults</tissue>
    </source>
</reference>
<dbReference type="SMART" id="SM00194">
    <property type="entry name" value="PTPc"/>
    <property type="match status" value="1"/>
</dbReference>
<evidence type="ECO:0000256" key="9">
    <source>
        <dbReference type="ARBA" id="ARBA00022912"/>
    </source>
</evidence>
<dbReference type="FunFam" id="3.90.190.10:FF:000045">
    <property type="entry name" value="Tyrosine-protein phosphatase non-receptor type 12"/>
    <property type="match status" value="1"/>
</dbReference>
<dbReference type="OrthoDB" id="5854685at2759"/>
<dbReference type="GO" id="GO:0048666">
    <property type="term" value="P:neuron development"/>
    <property type="evidence" value="ECO:0007669"/>
    <property type="project" value="UniProtKB-ARBA"/>
</dbReference>
<keyword evidence="12" id="KW-0325">Glycoprotein</keyword>
<comment type="similarity">
    <text evidence="13">Belongs to the protein-tyrosine phosphatase family. Non-receptor class 4 subfamily.</text>
</comment>
<keyword evidence="9" id="KW-0904">Protein phosphatase</keyword>
<keyword evidence="8" id="KW-0378">Hydrolase</keyword>
<keyword evidence="6 14" id="KW-0812">Transmembrane</keyword>
<evidence type="ECO:0000256" key="12">
    <source>
        <dbReference type="ARBA" id="ARBA00023180"/>
    </source>
</evidence>
<dbReference type="SMART" id="SM00060">
    <property type="entry name" value="FN3"/>
    <property type="match status" value="6"/>
</dbReference>
<keyword evidence="7 15" id="KW-0732">Signal</keyword>
<evidence type="ECO:0000259" key="18">
    <source>
        <dbReference type="PROSITE" id="PS50853"/>
    </source>
</evidence>
<proteinExistence type="inferred from homology"/>
<keyword evidence="10 14" id="KW-1133">Transmembrane helix</keyword>
<evidence type="ECO:0000313" key="20">
    <source>
        <dbReference type="Proteomes" id="UP000639338"/>
    </source>
</evidence>
<dbReference type="PROSITE" id="PS50055">
    <property type="entry name" value="TYR_PHOSPHATASE_PTP"/>
    <property type="match status" value="1"/>
</dbReference>
<feature type="domain" description="Fibronectin type-III" evidence="18">
    <location>
        <begin position="437"/>
        <end position="543"/>
    </location>
</feature>
<dbReference type="EC" id="3.1.3.48" evidence="3"/>
<evidence type="ECO:0000259" key="17">
    <source>
        <dbReference type="PROSITE" id="PS50056"/>
    </source>
</evidence>
<dbReference type="PROSITE" id="PS50853">
    <property type="entry name" value="FN3"/>
    <property type="match status" value="4"/>
</dbReference>
<dbReference type="PANTHER" id="PTHR46957">
    <property type="entry name" value="CYTOKINE RECEPTOR"/>
    <property type="match status" value="1"/>
</dbReference>
<feature type="domain" description="Fibronectin type-III" evidence="18">
    <location>
        <begin position="544"/>
        <end position="650"/>
    </location>
</feature>
<evidence type="ECO:0000256" key="1">
    <source>
        <dbReference type="ARBA" id="ARBA00004167"/>
    </source>
</evidence>
<evidence type="ECO:0000256" key="14">
    <source>
        <dbReference type="SAM" id="Phobius"/>
    </source>
</evidence>
<evidence type="ECO:0000256" key="4">
    <source>
        <dbReference type="ARBA" id="ARBA00022490"/>
    </source>
</evidence>
<gene>
    <name evidence="19" type="ORF">HCN44_002152</name>
</gene>
<comment type="subcellular location">
    <subcellularLocation>
        <location evidence="2">Cytoplasm</location>
    </subcellularLocation>
    <subcellularLocation>
        <location evidence="1">Membrane</location>
        <topology evidence="1">Single-pass membrane protein</topology>
    </subcellularLocation>
</comment>
<dbReference type="InterPro" id="IPR003961">
    <property type="entry name" value="FN3_dom"/>
</dbReference>
<evidence type="ECO:0000313" key="19">
    <source>
        <dbReference type="EMBL" id="KAF7996520.1"/>
    </source>
</evidence>